<comment type="cofactor">
    <cofactor evidence="1">
        <name>Mg(2+)</name>
        <dbReference type="ChEBI" id="CHEBI:18420"/>
    </cofactor>
</comment>
<protein>
    <submittedName>
        <fullName evidence="7">Dipeptide epimerase</fullName>
    </submittedName>
</protein>
<reference evidence="7 8" key="1">
    <citation type="journal article" date="2019" name="Int. J. Syst. Evol. Microbiol.">
        <title>The Global Catalogue of Microorganisms (GCM) 10K type strain sequencing project: providing services to taxonomists for standard genome sequencing and annotation.</title>
        <authorList>
            <consortium name="The Broad Institute Genomics Platform"/>
            <consortium name="The Broad Institute Genome Sequencing Center for Infectious Disease"/>
            <person name="Wu L."/>
            <person name="Ma J."/>
        </authorList>
    </citation>
    <scope>NUCLEOTIDE SEQUENCE [LARGE SCALE GENOMIC DNA]</scope>
    <source>
        <strain evidence="7 8">JCM 16331</strain>
    </source>
</reference>
<accession>A0A830G6R9</accession>
<dbReference type="PANTHER" id="PTHR48080">
    <property type="entry name" value="D-GALACTONATE DEHYDRATASE-RELATED"/>
    <property type="match status" value="1"/>
</dbReference>
<proteinExistence type="inferred from homology"/>
<comment type="similarity">
    <text evidence="2">Belongs to the mandelate racemase/muconate lactonizing enzyme family.</text>
</comment>
<dbReference type="Pfam" id="PF02746">
    <property type="entry name" value="MR_MLE_N"/>
    <property type="match status" value="1"/>
</dbReference>
<evidence type="ECO:0000256" key="5">
    <source>
        <dbReference type="ARBA" id="ARBA00023235"/>
    </source>
</evidence>
<feature type="domain" description="Mandelate racemase/muconate lactonizing enzyme C-terminal" evidence="6">
    <location>
        <begin position="139"/>
        <end position="232"/>
    </location>
</feature>
<gene>
    <name evidence="7" type="ORF">GCM10009021_03280</name>
</gene>
<dbReference type="OrthoDB" id="372081at2157"/>
<dbReference type="SFLD" id="SFLDG00180">
    <property type="entry name" value="muconate_cycloisomerase"/>
    <property type="match status" value="2"/>
</dbReference>
<dbReference type="EMBL" id="BMOQ01000001">
    <property type="protein sequence ID" value="GGN07457.1"/>
    <property type="molecule type" value="Genomic_DNA"/>
</dbReference>
<dbReference type="SMART" id="SM00922">
    <property type="entry name" value="MR_MLE"/>
    <property type="match status" value="1"/>
</dbReference>
<dbReference type="PROSITE" id="PS00909">
    <property type="entry name" value="MR_MLE_2"/>
    <property type="match status" value="1"/>
</dbReference>
<dbReference type="GO" id="GO:0016855">
    <property type="term" value="F:racemase and epimerase activity, acting on amino acids and derivatives"/>
    <property type="evidence" value="ECO:0007669"/>
    <property type="project" value="InterPro"/>
</dbReference>
<dbReference type="Gene3D" id="3.20.20.120">
    <property type="entry name" value="Enolase-like C-terminal domain"/>
    <property type="match status" value="1"/>
</dbReference>
<organism evidence="7 8">
    <name type="scientific">Halarchaeum nitratireducens</name>
    <dbReference type="NCBI Taxonomy" id="489913"/>
    <lineage>
        <taxon>Archaea</taxon>
        <taxon>Methanobacteriati</taxon>
        <taxon>Methanobacteriota</taxon>
        <taxon>Stenosarchaea group</taxon>
        <taxon>Halobacteria</taxon>
        <taxon>Halobacteriales</taxon>
        <taxon>Halobacteriaceae</taxon>
    </lineage>
</organism>
<evidence type="ECO:0000256" key="1">
    <source>
        <dbReference type="ARBA" id="ARBA00001946"/>
    </source>
</evidence>
<dbReference type="InterPro" id="IPR034593">
    <property type="entry name" value="DgoD-like"/>
</dbReference>
<dbReference type="InterPro" id="IPR036849">
    <property type="entry name" value="Enolase-like_C_sf"/>
</dbReference>
<comment type="caution">
    <text evidence="7">The sequence shown here is derived from an EMBL/GenBank/DDBJ whole genome shotgun (WGS) entry which is preliminary data.</text>
</comment>
<dbReference type="InterPro" id="IPR034603">
    <property type="entry name" value="Dipeptide_epimerase"/>
</dbReference>
<evidence type="ECO:0000256" key="4">
    <source>
        <dbReference type="ARBA" id="ARBA00022842"/>
    </source>
</evidence>
<dbReference type="SFLD" id="SFLDF00009">
    <property type="entry name" value="o-succinylbenzoate_synthase"/>
    <property type="match status" value="1"/>
</dbReference>
<sequence length="351" mass="36875">MSLTTDFERLTLPLEHEFGISRGSSATAENVVVRVSDDGHTGVGAAAPSAHYGETVETVEAVLPDLLASVERVGDPANHQRIAAAMDDVVRANPAARAAVDIACCDLAAKRVGLPLSRHWGLDPASAPETSFTIGLDDTERMRAKTRDAVDAGYEILKVKLGTSRDEEIVEAVRDTAPDATLRVDANEAWTPREAVSNTEWLADADVEFVEQPVPAENPDGMRFVRERGALPIAADESCVTLADVPEVAEIADIANVKLMKCGGPSEARRLIHAARAGGLDVMLGCMVSSNAAIAAAAQLAPLVDYADLDGSLLLADDPYEGVPMPDGEIDLAAVDRPGTGARLAEPVANG</sequence>
<evidence type="ECO:0000259" key="6">
    <source>
        <dbReference type="SMART" id="SM00922"/>
    </source>
</evidence>
<keyword evidence="4" id="KW-0460">Magnesium</keyword>
<dbReference type="CDD" id="cd03319">
    <property type="entry name" value="L-Ala-DL-Glu_epimerase"/>
    <property type="match status" value="1"/>
</dbReference>
<dbReference type="InterPro" id="IPR013341">
    <property type="entry name" value="Mandelate_racemase_N_dom"/>
</dbReference>
<dbReference type="Proteomes" id="UP000608850">
    <property type="component" value="Unassembled WGS sequence"/>
</dbReference>
<evidence type="ECO:0000313" key="7">
    <source>
        <dbReference type="EMBL" id="GGN07457.1"/>
    </source>
</evidence>
<evidence type="ECO:0000313" key="8">
    <source>
        <dbReference type="Proteomes" id="UP000608850"/>
    </source>
</evidence>
<name>A0A830G6R9_9EURY</name>
<keyword evidence="3" id="KW-0479">Metal-binding</keyword>
<dbReference type="InterPro" id="IPR029017">
    <property type="entry name" value="Enolase-like_N"/>
</dbReference>
<dbReference type="SUPFAM" id="SSF51604">
    <property type="entry name" value="Enolase C-terminal domain-like"/>
    <property type="match status" value="1"/>
</dbReference>
<dbReference type="Pfam" id="PF13378">
    <property type="entry name" value="MR_MLE_C"/>
    <property type="match status" value="1"/>
</dbReference>
<dbReference type="InterPro" id="IPR029065">
    <property type="entry name" value="Enolase_C-like"/>
</dbReference>
<dbReference type="InterPro" id="IPR013342">
    <property type="entry name" value="Mandelate_racemase_C"/>
</dbReference>
<dbReference type="AlphaFoldDB" id="A0A830G6R9"/>
<dbReference type="InterPro" id="IPR018110">
    <property type="entry name" value="Mandel_Rmase/mucon_lact_enz_CS"/>
</dbReference>
<dbReference type="SFLD" id="SFLDS00001">
    <property type="entry name" value="Enolase"/>
    <property type="match status" value="2"/>
</dbReference>
<keyword evidence="8" id="KW-1185">Reference proteome</keyword>
<dbReference type="SUPFAM" id="SSF54826">
    <property type="entry name" value="Enolase N-terminal domain-like"/>
    <property type="match status" value="1"/>
</dbReference>
<dbReference type="Gene3D" id="3.30.390.10">
    <property type="entry name" value="Enolase-like, N-terminal domain"/>
    <property type="match status" value="1"/>
</dbReference>
<dbReference type="PANTHER" id="PTHR48080:SF3">
    <property type="entry name" value="ENOLASE SUPERFAMILY MEMBER DDB_G0284701"/>
    <property type="match status" value="1"/>
</dbReference>
<evidence type="ECO:0000256" key="3">
    <source>
        <dbReference type="ARBA" id="ARBA00022723"/>
    </source>
</evidence>
<keyword evidence="5" id="KW-0413">Isomerase</keyword>
<evidence type="ECO:0000256" key="2">
    <source>
        <dbReference type="ARBA" id="ARBA00008031"/>
    </source>
</evidence>
<dbReference type="GO" id="GO:0046872">
    <property type="term" value="F:metal ion binding"/>
    <property type="evidence" value="ECO:0007669"/>
    <property type="project" value="UniProtKB-KW"/>
</dbReference>
<dbReference type="RefSeq" id="WP_188876754.1">
    <property type="nucleotide sequence ID" value="NZ_BMOQ01000001.1"/>
</dbReference>
<dbReference type="GO" id="GO:0009063">
    <property type="term" value="P:amino acid catabolic process"/>
    <property type="evidence" value="ECO:0007669"/>
    <property type="project" value="InterPro"/>
</dbReference>
<dbReference type="SFLD" id="SFLDF00010">
    <property type="entry name" value="dipeptide_epimerase"/>
    <property type="match status" value="1"/>
</dbReference>